<dbReference type="PROSITE" id="PS50811">
    <property type="entry name" value="WRKY"/>
    <property type="match status" value="1"/>
</dbReference>
<dbReference type="GeneID" id="103698294"/>
<keyword evidence="3" id="KW-0238">DNA-binding</keyword>
<dbReference type="Pfam" id="PF03106">
    <property type="entry name" value="WRKY"/>
    <property type="match status" value="1"/>
</dbReference>
<keyword evidence="5" id="KW-0539">Nucleus</keyword>
<reference evidence="9" key="2">
    <citation type="submission" date="2025-08" db="UniProtKB">
        <authorList>
            <consortium name="RefSeq"/>
        </authorList>
    </citation>
    <scope>IDENTIFICATION</scope>
    <source>
        <tissue evidence="9">Young leaves</tissue>
    </source>
</reference>
<feature type="compositionally biased region" description="Polar residues" evidence="6">
    <location>
        <begin position="90"/>
        <end position="101"/>
    </location>
</feature>
<evidence type="ECO:0000256" key="2">
    <source>
        <dbReference type="ARBA" id="ARBA00023015"/>
    </source>
</evidence>
<feature type="region of interest" description="Disordered" evidence="6">
    <location>
        <begin position="140"/>
        <end position="197"/>
    </location>
</feature>
<keyword evidence="4" id="KW-0804">Transcription</keyword>
<dbReference type="InterPro" id="IPR003657">
    <property type="entry name" value="WRKY_dom"/>
</dbReference>
<dbReference type="KEGG" id="pda:103698294"/>
<dbReference type="SUPFAM" id="SSF118290">
    <property type="entry name" value="WRKY DNA-binding domain"/>
    <property type="match status" value="1"/>
</dbReference>
<dbReference type="PANTHER" id="PTHR32096">
    <property type="entry name" value="WRKY TRANSCRIPTION FACTOR 30-RELATED-RELATED"/>
    <property type="match status" value="1"/>
</dbReference>
<evidence type="ECO:0000256" key="1">
    <source>
        <dbReference type="ARBA" id="ARBA00004123"/>
    </source>
</evidence>
<sequence length="197" mass="21612">MIVRVPARRAGNMEIPPDDGYTWRKYGQKEILGSKFPRSYYRCTHKSYYGCEAKKQVQRLDDDPYTYEVKYCGTHSCQTSTAPLLIPSMAPTNDNSSSNPQGEALMPEAPAQPHSSLLASTELGIWFSREFEHGQRETQPLIVPHGGEGSSTQAGPSHLQGGREVDCPVADLADAMFNSGSSGSSMDAFFSQPSQDN</sequence>
<accession>A0A8B7BJK5</accession>
<dbReference type="GO" id="GO:0003700">
    <property type="term" value="F:DNA-binding transcription factor activity"/>
    <property type="evidence" value="ECO:0007669"/>
    <property type="project" value="InterPro"/>
</dbReference>
<evidence type="ECO:0000259" key="7">
    <source>
        <dbReference type="PROSITE" id="PS50811"/>
    </source>
</evidence>
<evidence type="ECO:0000256" key="6">
    <source>
        <dbReference type="SAM" id="MobiDB-lite"/>
    </source>
</evidence>
<evidence type="ECO:0000256" key="5">
    <source>
        <dbReference type="ARBA" id="ARBA00023242"/>
    </source>
</evidence>
<dbReference type="InterPro" id="IPR036576">
    <property type="entry name" value="WRKY_dom_sf"/>
</dbReference>
<dbReference type="OrthoDB" id="684963at2759"/>
<dbReference type="InterPro" id="IPR044810">
    <property type="entry name" value="WRKY_plant"/>
</dbReference>
<dbReference type="AlphaFoldDB" id="A0A8B7BJK5"/>
<dbReference type="Proteomes" id="UP000228380">
    <property type="component" value="Chromosome 13"/>
</dbReference>
<dbReference type="Gene3D" id="2.20.25.80">
    <property type="entry name" value="WRKY domain"/>
    <property type="match status" value="1"/>
</dbReference>
<keyword evidence="2" id="KW-0805">Transcription regulation</keyword>
<name>A0A8B7BJK5_PHODC</name>
<dbReference type="GO" id="GO:0005634">
    <property type="term" value="C:nucleus"/>
    <property type="evidence" value="ECO:0007669"/>
    <property type="project" value="UniProtKB-SubCell"/>
</dbReference>
<feature type="domain" description="WRKY" evidence="7">
    <location>
        <begin position="18"/>
        <end position="80"/>
    </location>
</feature>
<feature type="compositionally biased region" description="Polar residues" evidence="6">
    <location>
        <begin position="178"/>
        <end position="197"/>
    </location>
</feature>
<dbReference type="SMART" id="SM00774">
    <property type="entry name" value="WRKY"/>
    <property type="match status" value="1"/>
</dbReference>
<keyword evidence="8" id="KW-1185">Reference proteome</keyword>
<proteinExistence type="predicted"/>
<feature type="region of interest" description="Disordered" evidence="6">
    <location>
        <begin position="90"/>
        <end position="114"/>
    </location>
</feature>
<evidence type="ECO:0000313" key="8">
    <source>
        <dbReference type="Proteomes" id="UP000228380"/>
    </source>
</evidence>
<protein>
    <submittedName>
        <fullName evidence="9">Probable WRKY transcription factor 35</fullName>
    </submittedName>
</protein>
<gene>
    <name evidence="9" type="primary">LOC103698294</name>
</gene>
<evidence type="ECO:0000256" key="4">
    <source>
        <dbReference type="ARBA" id="ARBA00023163"/>
    </source>
</evidence>
<organism evidence="8 9">
    <name type="scientific">Phoenix dactylifera</name>
    <name type="common">Date palm</name>
    <dbReference type="NCBI Taxonomy" id="42345"/>
    <lineage>
        <taxon>Eukaryota</taxon>
        <taxon>Viridiplantae</taxon>
        <taxon>Streptophyta</taxon>
        <taxon>Embryophyta</taxon>
        <taxon>Tracheophyta</taxon>
        <taxon>Spermatophyta</taxon>
        <taxon>Magnoliopsida</taxon>
        <taxon>Liliopsida</taxon>
        <taxon>Arecaceae</taxon>
        <taxon>Coryphoideae</taxon>
        <taxon>Phoeniceae</taxon>
        <taxon>Phoenix</taxon>
    </lineage>
</organism>
<reference evidence="8" key="1">
    <citation type="journal article" date="2019" name="Nat. Commun.">
        <title>Genome-wide association mapping of date palm fruit traits.</title>
        <authorList>
            <person name="Hazzouri K.M."/>
            <person name="Gros-Balthazard M."/>
            <person name="Flowers J.M."/>
            <person name="Copetti D."/>
            <person name="Lemansour A."/>
            <person name="Lebrun M."/>
            <person name="Masmoudi K."/>
            <person name="Ferrand S."/>
            <person name="Dhar M.I."/>
            <person name="Fresquez Z.A."/>
            <person name="Rosas U."/>
            <person name="Zhang J."/>
            <person name="Talag J."/>
            <person name="Lee S."/>
            <person name="Kudrna D."/>
            <person name="Powell R.F."/>
            <person name="Leitch I.J."/>
            <person name="Krueger R.R."/>
            <person name="Wing R.A."/>
            <person name="Amiri K.M.A."/>
            <person name="Purugganan M.D."/>
        </authorList>
    </citation>
    <scope>NUCLEOTIDE SEQUENCE [LARGE SCALE GENOMIC DNA]</scope>
    <source>
        <strain evidence="8">cv. Khalas</strain>
    </source>
</reference>
<dbReference type="GO" id="GO:0000976">
    <property type="term" value="F:transcription cis-regulatory region binding"/>
    <property type="evidence" value="ECO:0007669"/>
    <property type="project" value="TreeGrafter"/>
</dbReference>
<dbReference type="PANTHER" id="PTHR32096:SF146">
    <property type="entry name" value="WRKY TRANSCRIPTION FACTOR 19-RELATED"/>
    <property type="match status" value="1"/>
</dbReference>
<evidence type="ECO:0000313" key="9">
    <source>
        <dbReference type="RefSeq" id="XP_008778512.2"/>
    </source>
</evidence>
<dbReference type="RefSeq" id="XP_008778512.2">
    <property type="nucleotide sequence ID" value="XM_008780290.2"/>
</dbReference>
<comment type="subcellular location">
    <subcellularLocation>
        <location evidence="1">Nucleus</location>
    </subcellularLocation>
</comment>
<evidence type="ECO:0000256" key="3">
    <source>
        <dbReference type="ARBA" id="ARBA00023125"/>
    </source>
</evidence>